<feature type="transmembrane region" description="Helical" evidence="6">
    <location>
        <begin position="89"/>
        <end position="110"/>
    </location>
</feature>
<comment type="similarity">
    <text evidence="5">Belongs to the SAT4 family.</text>
</comment>
<evidence type="ECO:0000313" key="8">
    <source>
        <dbReference type="EMBL" id="KAE8352562.1"/>
    </source>
</evidence>
<dbReference type="InterPro" id="IPR049326">
    <property type="entry name" value="Rhodopsin_dom_fungi"/>
</dbReference>
<dbReference type="OrthoDB" id="5022096at2759"/>
<evidence type="ECO:0000256" key="3">
    <source>
        <dbReference type="ARBA" id="ARBA00022989"/>
    </source>
</evidence>
<dbReference type="AlphaFoldDB" id="A0A5N6Z4G8"/>
<dbReference type="PANTHER" id="PTHR33048">
    <property type="entry name" value="PTH11-LIKE INTEGRAL MEMBRANE PROTEIN (AFU_ORTHOLOGUE AFUA_5G11245)"/>
    <property type="match status" value="1"/>
</dbReference>
<feature type="domain" description="Rhodopsin" evidence="7">
    <location>
        <begin position="3"/>
        <end position="233"/>
    </location>
</feature>
<feature type="transmembrane region" description="Helical" evidence="6">
    <location>
        <begin position="168"/>
        <end position="188"/>
    </location>
</feature>
<organism evidence="8 9">
    <name type="scientific">Aspergillus coremiiformis</name>
    <dbReference type="NCBI Taxonomy" id="138285"/>
    <lineage>
        <taxon>Eukaryota</taxon>
        <taxon>Fungi</taxon>
        <taxon>Dikarya</taxon>
        <taxon>Ascomycota</taxon>
        <taxon>Pezizomycotina</taxon>
        <taxon>Eurotiomycetes</taxon>
        <taxon>Eurotiomycetidae</taxon>
        <taxon>Eurotiales</taxon>
        <taxon>Aspergillaceae</taxon>
        <taxon>Aspergillus</taxon>
        <taxon>Aspergillus subgen. Circumdati</taxon>
    </lineage>
</organism>
<comment type="subcellular location">
    <subcellularLocation>
        <location evidence="1">Membrane</location>
        <topology evidence="1">Multi-pass membrane protein</topology>
    </subcellularLocation>
</comment>
<dbReference type="Pfam" id="PF20684">
    <property type="entry name" value="Fung_rhodopsin"/>
    <property type="match status" value="1"/>
</dbReference>
<feature type="transmembrane region" description="Helical" evidence="6">
    <location>
        <begin position="130"/>
        <end position="156"/>
    </location>
</feature>
<evidence type="ECO:0000256" key="5">
    <source>
        <dbReference type="ARBA" id="ARBA00038359"/>
    </source>
</evidence>
<evidence type="ECO:0000256" key="6">
    <source>
        <dbReference type="SAM" id="Phobius"/>
    </source>
</evidence>
<evidence type="ECO:0000256" key="2">
    <source>
        <dbReference type="ARBA" id="ARBA00022692"/>
    </source>
</evidence>
<dbReference type="InterPro" id="IPR052337">
    <property type="entry name" value="SAT4-like"/>
</dbReference>
<dbReference type="GO" id="GO:0016020">
    <property type="term" value="C:membrane"/>
    <property type="evidence" value="ECO:0007669"/>
    <property type="project" value="UniProtKB-SubCell"/>
</dbReference>
<accession>A0A5N6Z4G8</accession>
<keyword evidence="4 6" id="KW-0472">Membrane</keyword>
<feature type="transmembrane region" description="Helical" evidence="6">
    <location>
        <begin position="12"/>
        <end position="28"/>
    </location>
</feature>
<dbReference type="Proteomes" id="UP000327118">
    <property type="component" value="Unassembled WGS sequence"/>
</dbReference>
<name>A0A5N6Z4G8_9EURO</name>
<dbReference type="EMBL" id="ML739126">
    <property type="protein sequence ID" value="KAE8352562.1"/>
    <property type="molecule type" value="Genomic_DNA"/>
</dbReference>
<feature type="transmembrane region" description="Helical" evidence="6">
    <location>
        <begin position="53"/>
        <end position="77"/>
    </location>
</feature>
<keyword evidence="3 6" id="KW-1133">Transmembrane helix</keyword>
<keyword evidence="2 6" id="KW-0812">Transmembrane</keyword>
<dbReference type="PANTHER" id="PTHR33048:SF167">
    <property type="entry name" value="INTEGRAL MEMBRANE PROTEIN"/>
    <property type="match status" value="1"/>
</dbReference>
<evidence type="ECO:0000256" key="4">
    <source>
        <dbReference type="ARBA" id="ARBA00023136"/>
    </source>
</evidence>
<evidence type="ECO:0000256" key="1">
    <source>
        <dbReference type="ARBA" id="ARBA00004141"/>
    </source>
</evidence>
<protein>
    <recommendedName>
        <fullName evidence="7">Rhodopsin domain-containing protein</fullName>
    </recommendedName>
</protein>
<gene>
    <name evidence="8" type="ORF">BDV28DRAFT_148912</name>
</gene>
<proteinExistence type="inferred from homology"/>
<sequence>MVRSFGSDDWTMAIAALCSVGGWTLYIYKACHGLGHHLDYISDMDRINIAQAAFWQVFICSAIGMAFLKVSIALNLLRISLTRWYTASLWISIGLVSAYCFMGGMAFLLHCKPIQAQWDHRIENAKCYPLHVFIIFALVNTSFNILTDLIFATLPIPIVWNLHMKRRVRIYLIGVFSLGYITVSLGIVKSVYQLSYAENSDEYFNDSVVFWALVQFNTGILTASIPSLKPLVTRVLHLSEYTNSRSYSRRIYGRTLSRRVSTNRNSQRVWSIPRTEQFSLEELRSQEWRSDEVRLNCVGPFGGAALAAQETVFRDVGRRVDGERGVGAELSERSATGGILKTTVFGC</sequence>
<evidence type="ECO:0000259" key="7">
    <source>
        <dbReference type="Pfam" id="PF20684"/>
    </source>
</evidence>
<evidence type="ECO:0000313" key="9">
    <source>
        <dbReference type="Proteomes" id="UP000327118"/>
    </source>
</evidence>
<keyword evidence="9" id="KW-1185">Reference proteome</keyword>
<reference evidence="9" key="1">
    <citation type="submission" date="2019-04" db="EMBL/GenBank/DDBJ databases">
        <title>Friends and foes A comparative genomics studyof 23 Aspergillus species from section Flavi.</title>
        <authorList>
            <consortium name="DOE Joint Genome Institute"/>
            <person name="Kjaerbolling I."/>
            <person name="Vesth T."/>
            <person name="Frisvad J.C."/>
            <person name="Nybo J.L."/>
            <person name="Theobald S."/>
            <person name="Kildgaard S."/>
            <person name="Isbrandt T."/>
            <person name="Kuo A."/>
            <person name="Sato A."/>
            <person name="Lyhne E.K."/>
            <person name="Kogle M.E."/>
            <person name="Wiebenga A."/>
            <person name="Kun R.S."/>
            <person name="Lubbers R.J."/>
            <person name="Makela M.R."/>
            <person name="Barry K."/>
            <person name="Chovatia M."/>
            <person name="Clum A."/>
            <person name="Daum C."/>
            <person name="Haridas S."/>
            <person name="He G."/>
            <person name="LaButti K."/>
            <person name="Lipzen A."/>
            <person name="Mondo S."/>
            <person name="Riley R."/>
            <person name="Salamov A."/>
            <person name="Simmons B.A."/>
            <person name="Magnuson J.K."/>
            <person name="Henrissat B."/>
            <person name="Mortensen U.H."/>
            <person name="Larsen T.O."/>
            <person name="Devries R.P."/>
            <person name="Grigoriev I.V."/>
            <person name="Machida M."/>
            <person name="Baker S.E."/>
            <person name="Andersen M.R."/>
        </authorList>
    </citation>
    <scope>NUCLEOTIDE SEQUENCE [LARGE SCALE GENOMIC DNA]</scope>
    <source>
        <strain evidence="9">CBS 553.77</strain>
    </source>
</reference>